<evidence type="ECO:0000256" key="11">
    <source>
        <dbReference type="ARBA" id="ARBA00022741"/>
    </source>
</evidence>
<evidence type="ECO:0000256" key="17">
    <source>
        <dbReference type="ARBA" id="ARBA00023211"/>
    </source>
</evidence>
<evidence type="ECO:0000256" key="8">
    <source>
        <dbReference type="ARBA" id="ARBA00022679"/>
    </source>
</evidence>
<sequence>MRFRGVSLNTAPTLVIAMMFGCMIANLSQLPYLANYTINSRWTEERMTYDPEVKDGKALTYHDHDEKHHREEVVEVAQKVRVLCWVLTSPDRHQNKAVHVKVTWGKRCNKLIFMSSADDASIGSVNLGHYEKNPTSWNKTKAALNYLYDNHLDDYDWFFRGDDTTFVIMENMRYMLSTYDPDHPIYLGSRIRRFIPQGYMSGDAGCVLSREAVRQVVEVGLPDATKCTSGSRGIEDVELGKCLVNVGVTFGDSRDSMGRPRFFQLSPKRHISGSVPTWYRDFAYYKHDQGLGCCSDTAITFHSITPREMYEMNYLVYHLKPYGITHRDPFPAPLPPDINSIPTQLLKNKPKT</sequence>
<evidence type="ECO:0000256" key="5">
    <source>
        <dbReference type="ARBA" id="ARBA00011748"/>
    </source>
</evidence>
<dbReference type="GO" id="GO:0030145">
    <property type="term" value="F:manganese ion binding"/>
    <property type="evidence" value="ECO:0007669"/>
    <property type="project" value="UniProtKB-ARBA"/>
</dbReference>
<evidence type="ECO:0000256" key="4">
    <source>
        <dbReference type="ARBA" id="ARBA00006462"/>
    </source>
</evidence>
<keyword evidence="7" id="KW-0328">Glycosyltransferase</keyword>
<dbReference type="AlphaFoldDB" id="A0A8J5MYN6"/>
<keyword evidence="26" id="KW-1185">Reference proteome</keyword>
<gene>
    <name evidence="25" type="primary">C1Galt-L7</name>
    <name evidence="25" type="ORF">Hamer_G022011</name>
</gene>
<evidence type="ECO:0000256" key="10">
    <source>
        <dbReference type="ARBA" id="ARBA00022723"/>
    </source>
</evidence>
<proteinExistence type="inferred from homology"/>
<dbReference type="GO" id="GO:0016263">
    <property type="term" value="F:glycoprotein-N-acetylgalactosamine 3-beta-galactosyltransferase activity"/>
    <property type="evidence" value="ECO:0007669"/>
    <property type="project" value="UniProtKB-EC"/>
</dbReference>
<dbReference type="InterPro" id="IPR003378">
    <property type="entry name" value="Fringe-like_glycosylTrfase"/>
</dbReference>
<comment type="pathway">
    <text evidence="3">Protein modification; protein glycosylation.</text>
</comment>
<dbReference type="InterPro" id="IPR026050">
    <property type="entry name" value="C1GALT1/C1GALT1_chp1"/>
</dbReference>
<reference evidence="25" key="1">
    <citation type="journal article" date="2021" name="Sci. Adv.">
        <title>The American lobster genome reveals insights on longevity, neural, and immune adaptations.</title>
        <authorList>
            <person name="Polinski J.M."/>
            <person name="Zimin A.V."/>
            <person name="Clark K.F."/>
            <person name="Kohn A.B."/>
            <person name="Sadowski N."/>
            <person name="Timp W."/>
            <person name="Ptitsyn A."/>
            <person name="Khanna P."/>
            <person name="Romanova D.Y."/>
            <person name="Williams P."/>
            <person name="Greenwood S.J."/>
            <person name="Moroz L.L."/>
            <person name="Walt D.R."/>
            <person name="Bodnar A.G."/>
        </authorList>
    </citation>
    <scope>NUCLEOTIDE SEQUENCE</scope>
    <source>
        <strain evidence="25">GMGI-L3</strain>
    </source>
</reference>
<evidence type="ECO:0000256" key="13">
    <source>
        <dbReference type="ARBA" id="ARBA00022989"/>
    </source>
</evidence>
<evidence type="ECO:0000256" key="21">
    <source>
        <dbReference type="ARBA" id="ARBA00043065"/>
    </source>
</evidence>
<evidence type="ECO:0000256" key="15">
    <source>
        <dbReference type="ARBA" id="ARBA00023157"/>
    </source>
</evidence>
<dbReference type="FunFam" id="3.90.550.50:FF:000017">
    <property type="entry name" value="Glycoprotein-N-acetylgalactosamine 3-beta-galactosyltransferase 1"/>
    <property type="match status" value="1"/>
</dbReference>
<evidence type="ECO:0000313" key="26">
    <source>
        <dbReference type="Proteomes" id="UP000747542"/>
    </source>
</evidence>
<evidence type="ECO:0000256" key="14">
    <source>
        <dbReference type="ARBA" id="ARBA00023136"/>
    </source>
</evidence>
<evidence type="ECO:0000256" key="12">
    <source>
        <dbReference type="ARBA" id="ARBA00022968"/>
    </source>
</evidence>
<evidence type="ECO:0000256" key="23">
    <source>
        <dbReference type="SAM" id="Phobius"/>
    </source>
</evidence>
<protein>
    <recommendedName>
        <fullName evidence="18">Glycoprotein-N-acetylgalactosamine 3-beta-galactosyltransferase 1</fullName>
        <ecNumber evidence="6">2.4.1.122</ecNumber>
    </recommendedName>
    <alternativeName>
        <fullName evidence="20">Core 1 O-glycan T-synthase</fullName>
    </alternativeName>
    <alternativeName>
        <fullName evidence="21">Core 1 UDP-galactose:N-acetylgalactosamine-alpha-R beta 1,3-galactosyltransferase 1</fullName>
    </alternativeName>
    <alternativeName>
        <fullName evidence="19">Core 1 beta1,3-galactosyltransferase 1</fullName>
    </alternativeName>
</protein>
<feature type="transmembrane region" description="Helical" evidence="23">
    <location>
        <begin position="12"/>
        <end position="34"/>
    </location>
</feature>
<dbReference type="PANTHER" id="PTHR23033:SF14">
    <property type="entry name" value="GLYCOPROTEIN-N-ACETYLGALACTOSAMINE 3-BETA-GALACTOSYLTRANSFERASE 1-RELATED"/>
    <property type="match status" value="1"/>
</dbReference>
<feature type="domain" description="Fringe-like glycosyltransferase" evidence="24">
    <location>
        <begin position="83"/>
        <end position="248"/>
    </location>
</feature>
<keyword evidence="14 23" id="KW-0472">Membrane</keyword>
<dbReference type="EC" id="2.4.1.122" evidence="6"/>
<keyword evidence="10" id="KW-0479">Metal-binding</keyword>
<dbReference type="GO" id="GO:0000166">
    <property type="term" value="F:nucleotide binding"/>
    <property type="evidence" value="ECO:0007669"/>
    <property type="project" value="UniProtKB-KW"/>
</dbReference>
<dbReference type="PROSITE" id="PS51257">
    <property type="entry name" value="PROKAR_LIPOPROTEIN"/>
    <property type="match status" value="1"/>
</dbReference>
<evidence type="ECO:0000313" key="25">
    <source>
        <dbReference type="EMBL" id="KAG7168698.1"/>
    </source>
</evidence>
<evidence type="ECO:0000256" key="7">
    <source>
        <dbReference type="ARBA" id="ARBA00022676"/>
    </source>
</evidence>
<evidence type="ECO:0000256" key="22">
    <source>
        <dbReference type="ARBA" id="ARBA00059245"/>
    </source>
</evidence>
<evidence type="ECO:0000256" key="2">
    <source>
        <dbReference type="ARBA" id="ARBA00004606"/>
    </source>
</evidence>
<dbReference type="Proteomes" id="UP000747542">
    <property type="component" value="Unassembled WGS sequence"/>
</dbReference>
<evidence type="ECO:0000256" key="16">
    <source>
        <dbReference type="ARBA" id="ARBA00023180"/>
    </source>
</evidence>
<evidence type="ECO:0000256" key="3">
    <source>
        <dbReference type="ARBA" id="ARBA00004922"/>
    </source>
</evidence>
<evidence type="ECO:0000256" key="6">
    <source>
        <dbReference type="ARBA" id="ARBA00012557"/>
    </source>
</evidence>
<evidence type="ECO:0000256" key="19">
    <source>
        <dbReference type="ARBA" id="ARBA00041226"/>
    </source>
</evidence>
<keyword evidence="9 23" id="KW-0812">Transmembrane</keyword>
<keyword evidence="16" id="KW-0325">Glycoprotein</keyword>
<dbReference type="Pfam" id="PF02434">
    <property type="entry name" value="Fringe"/>
    <property type="match status" value="1"/>
</dbReference>
<evidence type="ECO:0000256" key="1">
    <source>
        <dbReference type="ARBA" id="ARBA00001936"/>
    </source>
</evidence>
<name>A0A8J5MYN6_HOMAM</name>
<comment type="cofactor">
    <cofactor evidence="1">
        <name>Mn(2+)</name>
        <dbReference type="ChEBI" id="CHEBI:29035"/>
    </cofactor>
</comment>
<organism evidence="25 26">
    <name type="scientific">Homarus americanus</name>
    <name type="common">American lobster</name>
    <dbReference type="NCBI Taxonomy" id="6706"/>
    <lineage>
        <taxon>Eukaryota</taxon>
        <taxon>Metazoa</taxon>
        <taxon>Ecdysozoa</taxon>
        <taxon>Arthropoda</taxon>
        <taxon>Crustacea</taxon>
        <taxon>Multicrustacea</taxon>
        <taxon>Malacostraca</taxon>
        <taxon>Eumalacostraca</taxon>
        <taxon>Eucarida</taxon>
        <taxon>Decapoda</taxon>
        <taxon>Pleocyemata</taxon>
        <taxon>Astacidea</taxon>
        <taxon>Nephropoidea</taxon>
        <taxon>Nephropidae</taxon>
        <taxon>Homarus</taxon>
    </lineage>
</organism>
<comment type="similarity">
    <text evidence="4">Belongs to the glycosyltransferase 31 family. Beta3-Gal-T subfamily.</text>
</comment>
<dbReference type="GO" id="GO:0016020">
    <property type="term" value="C:membrane"/>
    <property type="evidence" value="ECO:0007669"/>
    <property type="project" value="UniProtKB-SubCell"/>
</dbReference>
<comment type="subcellular location">
    <subcellularLocation>
        <location evidence="2">Membrane</location>
        <topology evidence="2">Single-pass type II membrane protein</topology>
    </subcellularLocation>
</comment>
<keyword evidence="11" id="KW-0547">Nucleotide-binding</keyword>
<comment type="function">
    <text evidence="22">Glycosyltransferase that generates the core 1 O-glycan Gal-beta1-3GalNAc-alpha1-Ser/Thr (T antigen), which is a precursor for many extended O-glycans in glycoproteins.</text>
</comment>
<keyword evidence="15" id="KW-1015">Disulfide bond</keyword>
<comment type="caution">
    <text evidence="25">The sequence shown here is derived from an EMBL/GenBank/DDBJ whole genome shotgun (WGS) entry which is preliminary data.</text>
</comment>
<evidence type="ECO:0000256" key="20">
    <source>
        <dbReference type="ARBA" id="ARBA00042009"/>
    </source>
</evidence>
<evidence type="ECO:0000259" key="24">
    <source>
        <dbReference type="Pfam" id="PF02434"/>
    </source>
</evidence>
<dbReference type="UniPathway" id="UPA00378"/>
<accession>A0A8J5MYN6</accession>
<keyword evidence="12" id="KW-0735">Signal-anchor</keyword>
<keyword evidence="13 23" id="KW-1133">Transmembrane helix</keyword>
<dbReference type="EMBL" id="JAHLQT010019500">
    <property type="protein sequence ID" value="KAG7168698.1"/>
    <property type="molecule type" value="Genomic_DNA"/>
</dbReference>
<keyword evidence="17" id="KW-0464">Manganese</keyword>
<evidence type="ECO:0000256" key="18">
    <source>
        <dbReference type="ARBA" id="ARBA00040898"/>
    </source>
</evidence>
<evidence type="ECO:0000256" key="9">
    <source>
        <dbReference type="ARBA" id="ARBA00022692"/>
    </source>
</evidence>
<keyword evidence="8" id="KW-0808">Transferase</keyword>
<dbReference type="Gene3D" id="3.90.550.50">
    <property type="match status" value="1"/>
</dbReference>
<dbReference type="PANTHER" id="PTHR23033">
    <property type="entry name" value="BETA1,3-GALACTOSYLTRANSFERASE"/>
    <property type="match status" value="1"/>
</dbReference>
<comment type="subunit">
    <text evidence="5">Homodimer; disulfide-linked.</text>
</comment>